<dbReference type="Proteomes" id="UP001319180">
    <property type="component" value="Unassembled WGS sequence"/>
</dbReference>
<reference evidence="1 2" key="1">
    <citation type="submission" date="2021-05" db="EMBL/GenBank/DDBJ databases">
        <title>A Polyphasic approach of four new species of the genus Ohtaekwangia: Ohtaekwangia histidinii sp. nov., Ohtaekwangia cretensis sp. nov., Ohtaekwangia indiensis sp. nov., Ohtaekwangia reichenbachii sp. nov. from diverse environment.</title>
        <authorList>
            <person name="Octaviana S."/>
        </authorList>
    </citation>
    <scope>NUCLEOTIDE SEQUENCE [LARGE SCALE GENOMIC DNA]</scope>
    <source>
        <strain evidence="1 2">PWU37</strain>
    </source>
</reference>
<accession>A0AAP2DA71</accession>
<proteinExistence type="predicted"/>
<dbReference type="PROSITE" id="PS51257">
    <property type="entry name" value="PROKAR_LIPOPROTEIN"/>
    <property type="match status" value="1"/>
</dbReference>
<evidence type="ECO:0000313" key="2">
    <source>
        <dbReference type="Proteomes" id="UP001319180"/>
    </source>
</evidence>
<dbReference type="RefSeq" id="WP_254091243.1">
    <property type="nucleotide sequence ID" value="NZ_JAHESC010000022.1"/>
</dbReference>
<dbReference type="EMBL" id="JAHESC010000022">
    <property type="protein sequence ID" value="MBT1688014.1"/>
    <property type="molecule type" value="Genomic_DNA"/>
</dbReference>
<name>A0AAP2DA71_9BACT</name>
<evidence type="ECO:0008006" key="3">
    <source>
        <dbReference type="Google" id="ProtNLM"/>
    </source>
</evidence>
<sequence length="164" mass="17838">MRAGFLATTLCVVFAVACSDDQDGSYWGVDHAGVDAIAKAEGTIDQQNAGPKATYTIESAYLTTLENGTHLLHYRFTSQDSLELLIGKRSADYNYHSDAVSDQNVLLSVSFNNSPMALEGSAVSIQPRSDENRFHTVVNVHTLDKGDFNGTVNKVPLVNRNDLL</sequence>
<gene>
    <name evidence="1" type="ORF">KK078_15700</name>
</gene>
<organism evidence="1 2">
    <name type="scientific">Dawidia soli</name>
    <dbReference type="NCBI Taxonomy" id="2782352"/>
    <lineage>
        <taxon>Bacteria</taxon>
        <taxon>Pseudomonadati</taxon>
        <taxon>Bacteroidota</taxon>
        <taxon>Cytophagia</taxon>
        <taxon>Cytophagales</taxon>
        <taxon>Chryseotaleaceae</taxon>
        <taxon>Dawidia</taxon>
    </lineage>
</organism>
<dbReference type="AlphaFoldDB" id="A0AAP2DA71"/>
<keyword evidence="2" id="KW-1185">Reference proteome</keyword>
<evidence type="ECO:0000313" key="1">
    <source>
        <dbReference type="EMBL" id="MBT1688014.1"/>
    </source>
</evidence>
<protein>
    <recommendedName>
        <fullName evidence="3">Lipoprotein</fullName>
    </recommendedName>
</protein>
<comment type="caution">
    <text evidence="1">The sequence shown here is derived from an EMBL/GenBank/DDBJ whole genome shotgun (WGS) entry which is preliminary data.</text>
</comment>